<accession>W9PZQ5</accession>
<proteinExistence type="predicted"/>
<feature type="compositionally biased region" description="Polar residues" evidence="1">
    <location>
        <begin position="43"/>
        <end position="58"/>
    </location>
</feature>
<sequence length="58" mass="6406">MSQEDTDTLTANRIKNQDEFASSLVDITVRLQWPLPANHPPNMENNGHGNESSAISNV</sequence>
<reference evidence="2" key="2">
    <citation type="submission" date="2012-05" db="EMBL/GenBank/DDBJ databases">
        <title>Annotation of the Genome Sequence of Fusarium oxysporum HDV247.</title>
        <authorList>
            <consortium name="The Broad Institute Genomics Platform"/>
            <person name="Ma L.-J."/>
            <person name="Corby-Kistler H."/>
            <person name="Broz K."/>
            <person name="Gale L.R."/>
            <person name="Jonkers W."/>
            <person name="O'Donnell K."/>
            <person name="Ploetz R."/>
            <person name="Steinberg C."/>
            <person name="Schwartz D.C."/>
            <person name="VanEtten H."/>
            <person name="Zhou S."/>
            <person name="Young S.K."/>
            <person name="Zeng Q."/>
            <person name="Gargeya S."/>
            <person name="Fitzgerald M."/>
            <person name="Abouelleil A."/>
            <person name="Alvarado L."/>
            <person name="Chapman S.B."/>
            <person name="Gainer-Dewar J."/>
            <person name="Goldberg J."/>
            <person name="Griggs A."/>
            <person name="Gujja S."/>
            <person name="Hansen M."/>
            <person name="Howarth C."/>
            <person name="Imamovic A."/>
            <person name="Ireland A."/>
            <person name="Larimer J."/>
            <person name="McCowan C."/>
            <person name="Murphy C."/>
            <person name="Pearson M."/>
            <person name="Poon T.W."/>
            <person name="Priest M."/>
            <person name="Roberts A."/>
            <person name="Saif S."/>
            <person name="Shea T."/>
            <person name="Sykes S."/>
            <person name="Wortman J."/>
            <person name="Nusbaum C."/>
            <person name="Birren B."/>
        </authorList>
    </citation>
    <scope>NUCLEOTIDE SEQUENCE</scope>
    <source>
        <strain evidence="2">HDV247</strain>
    </source>
</reference>
<dbReference type="AlphaFoldDB" id="W9PZQ5"/>
<organism evidence="2">
    <name type="scientific">Fusarium oxysporum f. sp. pisi HDV247</name>
    <dbReference type="NCBI Taxonomy" id="1080344"/>
    <lineage>
        <taxon>Eukaryota</taxon>
        <taxon>Fungi</taxon>
        <taxon>Dikarya</taxon>
        <taxon>Ascomycota</taxon>
        <taxon>Pezizomycotina</taxon>
        <taxon>Sordariomycetes</taxon>
        <taxon>Hypocreomycetidae</taxon>
        <taxon>Hypocreales</taxon>
        <taxon>Nectriaceae</taxon>
        <taxon>Fusarium</taxon>
        <taxon>Fusarium oxysporum species complex</taxon>
    </lineage>
</organism>
<evidence type="ECO:0000256" key="1">
    <source>
        <dbReference type="SAM" id="MobiDB-lite"/>
    </source>
</evidence>
<name>W9PZQ5_FUSOX</name>
<gene>
    <name evidence="2" type="ORF">FOVG_06304</name>
</gene>
<protein>
    <submittedName>
        <fullName evidence="2">Uncharacterized protein</fullName>
    </submittedName>
</protein>
<feature type="region of interest" description="Disordered" evidence="1">
    <location>
        <begin position="34"/>
        <end position="58"/>
    </location>
</feature>
<evidence type="ECO:0000313" key="2">
    <source>
        <dbReference type="EMBL" id="EXA45130.1"/>
    </source>
</evidence>
<dbReference type="EMBL" id="JH650971">
    <property type="protein sequence ID" value="EXA45130.1"/>
    <property type="molecule type" value="Genomic_DNA"/>
</dbReference>
<dbReference type="Proteomes" id="UP000030751">
    <property type="component" value="Unassembled WGS sequence"/>
</dbReference>
<dbReference type="HOGENOM" id="CLU_2979132_0_0_1"/>
<reference evidence="2" key="1">
    <citation type="submission" date="2011-10" db="EMBL/GenBank/DDBJ databases">
        <title>The Genome Sequence of Fusarium oxysporum HDV247.</title>
        <authorList>
            <consortium name="The Broad Institute Genome Sequencing Platform"/>
            <person name="Ma L.-J."/>
            <person name="Gale L.R."/>
            <person name="Schwartz D.C."/>
            <person name="Zhou S."/>
            <person name="Corby-Kistler H."/>
            <person name="Young S.K."/>
            <person name="Zeng Q."/>
            <person name="Gargeya S."/>
            <person name="Fitzgerald M."/>
            <person name="Haas B."/>
            <person name="Abouelleil A."/>
            <person name="Alvarado L."/>
            <person name="Arachchi H.M."/>
            <person name="Berlin A."/>
            <person name="Brown A."/>
            <person name="Chapman S.B."/>
            <person name="Chen Z."/>
            <person name="Dunbar C."/>
            <person name="Freedman E."/>
            <person name="Gearin G."/>
            <person name="Goldberg J."/>
            <person name="Griggs A."/>
            <person name="Gujja S."/>
            <person name="Heiman D."/>
            <person name="Howarth C."/>
            <person name="Larson L."/>
            <person name="Lui A."/>
            <person name="MacDonald P.J.P."/>
            <person name="Montmayeur A."/>
            <person name="Murphy C."/>
            <person name="Neiman D."/>
            <person name="Pearson M."/>
            <person name="Priest M."/>
            <person name="Roberts A."/>
            <person name="Saif S."/>
            <person name="Shea T."/>
            <person name="Shenoy N."/>
            <person name="Sisk P."/>
            <person name="Stolte C."/>
            <person name="Sykes S."/>
            <person name="Wortman J."/>
            <person name="Nusbaum C."/>
            <person name="Birren B."/>
        </authorList>
    </citation>
    <scope>NUCLEOTIDE SEQUENCE [LARGE SCALE GENOMIC DNA]</scope>
    <source>
        <strain evidence="2">HDV247</strain>
    </source>
</reference>